<dbReference type="GO" id="GO:0072686">
    <property type="term" value="C:mitotic spindle"/>
    <property type="evidence" value="ECO:0007669"/>
    <property type="project" value="InterPro"/>
</dbReference>
<feature type="region of interest" description="Disordered" evidence="18">
    <location>
        <begin position="1"/>
        <end position="23"/>
    </location>
</feature>
<feature type="compositionally biased region" description="Polar residues" evidence="18">
    <location>
        <begin position="306"/>
        <end position="320"/>
    </location>
</feature>
<evidence type="ECO:0000256" key="3">
    <source>
        <dbReference type="ARBA" id="ARBA00004629"/>
    </source>
</evidence>
<evidence type="ECO:0000256" key="2">
    <source>
        <dbReference type="ARBA" id="ARBA00004186"/>
    </source>
</evidence>
<dbReference type="AlphaFoldDB" id="A0A1B2J6X0"/>
<keyword evidence="16" id="KW-0137">Centromere</keyword>
<proteinExistence type="inferred from homology"/>
<organism evidence="19 20">
    <name type="scientific">Komagataella pastoris</name>
    <name type="common">Yeast</name>
    <name type="synonym">Pichia pastoris</name>
    <dbReference type="NCBI Taxonomy" id="4922"/>
    <lineage>
        <taxon>Eukaryota</taxon>
        <taxon>Fungi</taxon>
        <taxon>Dikarya</taxon>
        <taxon>Ascomycota</taxon>
        <taxon>Saccharomycotina</taxon>
        <taxon>Pichiomycetes</taxon>
        <taxon>Pichiales</taxon>
        <taxon>Pichiaceae</taxon>
        <taxon>Komagataella</taxon>
    </lineage>
</organism>
<evidence type="ECO:0000256" key="7">
    <source>
        <dbReference type="ARBA" id="ARBA00022490"/>
    </source>
</evidence>
<keyword evidence="10" id="KW-0498">Mitosis</keyword>
<dbReference type="EMBL" id="CP014584">
    <property type="protein sequence ID" value="ANZ73710.1"/>
    <property type="molecule type" value="Genomic_DNA"/>
</dbReference>
<evidence type="ECO:0000313" key="20">
    <source>
        <dbReference type="Proteomes" id="UP000094565"/>
    </source>
</evidence>
<keyword evidence="20" id="KW-1185">Reference proteome</keyword>
<dbReference type="Proteomes" id="UP000094565">
    <property type="component" value="Chromosome 1"/>
</dbReference>
<comment type="subcellular location">
    <subcellularLocation>
        <location evidence="3">Chromosome</location>
        <location evidence="3">Centromere</location>
        <location evidence="3">Kinetochore</location>
    </subcellularLocation>
    <subcellularLocation>
        <location evidence="2">Cytoplasm</location>
        <location evidence="2">Cytoskeleton</location>
        <location evidence="2">Spindle</location>
    </subcellularLocation>
    <subcellularLocation>
        <location evidence="1">Nucleus</location>
    </subcellularLocation>
</comment>
<gene>
    <name evidence="19" type="ORF">ATY40_BA7500046</name>
</gene>
<dbReference type="OrthoDB" id="5573898at2759"/>
<dbReference type="GO" id="GO:0051301">
    <property type="term" value="P:cell division"/>
    <property type="evidence" value="ECO:0007669"/>
    <property type="project" value="UniProtKB-KW"/>
</dbReference>
<dbReference type="GO" id="GO:0044732">
    <property type="term" value="C:mitotic spindle pole body"/>
    <property type="evidence" value="ECO:0007669"/>
    <property type="project" value="TreeGrafter"/>
</dbReference>
<evidence type="ECO:0000256" key="1">
    <source>
        <dbReference type="ARBA" id="ARBA00004123"/>
    </source>
</evidence>
<feature type="region of interest" description="Disordered" evidence="18">
    <location>
        <begin position="361"/>
        <end position="381"/>
    </location>
</feature>
<evidence type="ECO:0000256" key="4">
    <source>
        <dbReference type="ARBA" id="ARBA00010731"/>
    </source>
</evidence>
<feature type="compositionally biased region" description="Basic and acidic residues" evidence="18">
    <location>
        <begin position="205"/>
        <end position="217"/>
    </location>
</feature>
<evidence type="ECO:0000256" key="5">
    <source>
        <dbReference type="ARBA" id="ARBA00014520"/>
    </source>
</evidence>
<dbReference type="PANTHER" id="PTHR28200">
    <property type="entry name" value="DASH COMPLEX SUBUNIT ASK1"/>
    <property type="match status" value="1"/>
</dbReference>
<evidence type="ECO:0000256" key="14">
    <source>
        <dbReference type="ARBA" id="ARBA00023242"/>
    </source>
</evidence>
<keyword evidence="12" id="KW-0995">Kinetochore</keyword>
<evidence type="ECO:0000256" key="15">
    <source>
        <dbReference type="ARBA" id="ARBA00023306"/>
    </source>
</evidence>
<feature type="compositionally biased region" description="Polar residues" evidence="18">
    <location>
        <begin position="224"/>
        <end position="242"/>
    </location>
</feature>
<reference evidence="19 20" key="1">
    <citation type="submission" date="2016-02" db="EMBL/GenBank/DDBJ databases">
        <title>Comparative genomic and transcriptomic foundation for Pichia pastoris.</title>
        <authorList>
            <person name="Love K.R."/>
            <person name="Shah K.A."/>
            <person name="Whittaker C.A."/>
            <person name="Wu J."/>
            <person name="Bartlett M.C."/>
            <person name="Ma D."/>
            <person name="Leeson R.L."/>
            <person name="Priest M."/>
            <person name="Young S.K."/>
            <person name="Love J.C."/>
        </authorList>
    </citation>
    <scope>NUCLEOTIDE SEQUENCE [LARGE SCALE GENOMIC DNA]</scope>
    <source>
        <strain evidence="19 20">ATCC 28485</strain>
    </source>
</reference>
<dbReference type="GO" id="GO:0042729">
    <property type="term" value="C:DASH complex"/>
    <property type="evidence" value="ECO:0007669"/>
    <property type="project" value="InterPro"/>
</dbReference>
<keyword evidence="7" id="KW-0963">Cytoplasm</keyword>
<evidence type="ECO:0000256" key="13">
    <source>
        <dbReference type="ARBA" id="ARBA00023212"/>
    </source>
</evidence>
<keyword evidence="8" id="KW-0132">Cell division</keyword>
<name>A0A1B2J6X0_PICPA</name>
<dbReference type="PANTHER" id="PTHR28200:SF1">
    <property type="entry name" value="DASH COMPLEX SUBUNIT ASK1"/>
    <property type="match status" value="1"/>
</dbReference>
<keyword evidence="15" id="KW-0131">Cell cycle</keyword>
<keyword evidence="6" id="KW-0158">Chromosome</keyword>
<evidence type="ECO:0000256" key="6">
    <source>
        <dbReference type="ARBA" id="ARBA00022454"/>
    </source>
</evidence>
<accession>A0A1B2J6X0</accession>
<comment type="similarity">
    <text evidence="4">Belongs to the DASH complex ASK1 family.</text>
</comment>
<evidence type="ECO:0000313" key="19">
    <source>
        <dbReference type="EMBL" id="ANZ73710.1"/>
    </source>
</evidence>
<evidence type="ECO:0000256" key="9">
    <source>
        <dbReference type="ARBA" id="ARBA00022701"/>
    </source>
</evidence>
<evidence type="ECO:0000256" key="12">
    <source>
        <dbReference type="ARBA" id="ARBA00022838"/>
    </source>
</evidence>
<keyword evidence="13" id="KW-0206">Cytoskeleton</keyword>
<evidence type="ECO:0000256" key="18">
    <source>
        <dbReference type="SAM" id="MobiDB-lite"/>
    </source>
</evidence>
<keyword evidence="9" id="KW-0493">Microtubule</keyword>
<dbReference type="GO" id="GO:0005874">
    <property type="term" value="C:microtubule"/>
    <property type="evidence" value="ECO:0007669"/>
    <property type="project" value="UniProtKB-KW"/>
</dbReference>
<dbReference type="Pfam" id="PF08655">
    <property type="entry name" value="DASH_Ask1"/>
    <property type="match status" value="1"/>
</dbReference>
<evidence type="ECO:0000256" key="17">
    <source>
        <dbReference type="ARBA" id="ARBA00029735"/>
    </source>
</evidence>
<evidence type="ECO:0000256" key="11">
    <source>
        <dbReference type="ARBA" id="ARBA00022829"/>
    </source>
</evidence>
<evidence type="ECO:0000256" key="16">
    <source>
        <dbReference type="ARBA" id="ARBA00023328"/>
    </source>
</evidence>
<protein>
    <recommendedName>
        <fullName evidence="5">DASH complex subunit ASK1</fullName>
    </recommendedName>
    <alternativeName>
        <fullName evidence="17">Outer kinetochore protein ASK1</fullName>
    </alternativeName>
</protein>
<feature type="compositionally biased region" description="Basic and acidic residues" evidence="18">
    <location>
        <begin position="368"/>
        <end position="381"/>
    </location>
</feature>
<keyword evidence="14" id="KW-0539">Nucleus</keyword>
<dbReference type="GO" id="GO:0008608">
    <property type="term" value="P:attachment of spindle microtubules to kinetochore"/>
    <property type="evidence" value="ECO:0007669"/>
    <property type="project" value="InterPro"/>
</dbReference>
<evidence type="ECO:0000256" key="8">
    <source>
        <dbReference type="ARBA" id="ARBA00022618"/>
    </source>
</evidence>
<sequence>MSKEKSTRRSIFIPPSYSDQNETQQKTMELENLEQELTLTLQQIDSDLTKTNRIINDSIIPVMRRYGAASQGVWQGVKVWKSFFEASANVQLSGYDEAMESYDDSTLHNKNSVNIGKDSAKELIDDGNTGVVSNHTTDDIQKRYRESHRIFEQKHGPNDDTMTESFTKRIKSSTPNKTGRGFQFDDNTASVSLDPPSPTYHHLKAPKELSSEKDTSPNKRTQHPDQPTTSSIFDSSKLQQAQEEQRNKLMFMHRALDNVWQVQMTPRRQNDTPIVKSITPRRRGEHKASKAPQYDSSPFNAPEPPQLQSDLRLSMPSSPLRQADDDQDESFMLAPQISVETKKIPESTQTEQMLDEIELPESTEIEDTTLRKIPEKYADSE</sequence>
<keyword evidence="11" id="KW-0159">Chromosome partition</keyword>
<evidence type="ECO:0000256" key="10">
    <source>
        <dbReference type="ARBA" id="ARBA00022776"/>
    </source>
</evidence>
<feature type="region of interest" description="Disordered" evidence="18">
    <location>
        <begin position="170"/>
        <end position="244"/>
    </location>
</feature>
<feature type="region of interest" description="Disordered" evidence="18">
    <location>
        <begin position="263"/>
        <end position="327"/>
    </location>
</feature>
<dbReference type="InterPro" id="IPR013964">
    <property type="entry name" value="DASH_Ask1"/>
</dbReference>